<dbReference type="GO" id="GO:0003688">
    <property type="term" value="F:DNA replication origin binding"/>
    <property type="evidence" value="ECO:0007669"/>
    <property type="project" value="TreeGrafter"/>
</dbReference>
<keyword evidence="10" id="KW-1185">Reference proteome</keyword>
<evidence type="ECO:0000256" key="4">
    <source>
        <dbReference type="ARBA" id="ARBA00022705"/>
    </source>
</evidence>
<dbReference type="GeneID" id="96009207"/>
<accession>A0AB34KIR2</accession>
<dbReference type="InterPro" id="IPR016527">
    <property type="entry name" value="ORC4"/>
</dbReference>
<evidence type="ECO:0000256" key="2">
    <source>
        <dbReference type="ARBA" id="ARBA00005334"/>
    </source>
</evidence>
<dbReference type="InterPro" id="IPR003593">
    <property type="entry name" value="AAA+_ATPase"/>
</dbReference>
<feature type="compositionally biased region" description="Polar residues" evidence="7">
    <location>
        <begin position="349"/>
        <end position="359"/>
    </location>
</feature>
<sequence length="827" mass="89429">MESPRETKRRKLDTPSKQSPASAPASRKKPTPRAAPNGTPASRAKQAREGLSPFSHSKENARPRNVDPEDTAQSTPQRALEKLRAKKQTQTNGDDEGTTARPAKEPETPSKASSMAGFFKRFADPRLVSMRANAQDRDSSEDGGSEAAADESDGGSTAPSVRASGRKKQLSTKLREQAGGGTPGSKTGPAVKQKKTSEDEIRDLEAAARVAADDSEVESTTPARAVGGRGSKTQTPKPKSAGLRPGKTPAVAGNTVLEKTPASRKAPNPQLSTSARASPATKRLTSTGRPRGRPRKIVEPIPTFADRDVPEILTNGDAMEVDDSEEERTRTTRGATPPSWLKPRPAITPQKSVPSVPVSTKRSAAQLAKLPSLGETQLRLFQRVALEKIHGKRAIPLTNLHDEYAKVNTVINQTITSGESNSMLLIGARGSGKSTLINQILQQQNKEHPDDFHAVRLNGFIHTDDKIALREIWRQLGREMDLDEEENTARNYADTLASLLALLSHPLELGQEQAPGQTNKSVVFVLDEFDLFASHPRQTLLYNLFDIAQSRKAPIAVLGLTTRIDVAESLEKRVKSRFSHRYVHLSSSKSFAAFVEVCKAALTLQEDSLKEDERDVILPQVNGSTSETHATVFDTWNVAIENVLSSDAVAGLLRRIYYTTKSVPDFLASMLNPFTTLPLSDTTYEGIQDHLTTSLGLRFASPDSKLTILSTLSTLQLALLICAARQTAIHATDTVSFNLAYEEYKLLASKAKIQAAASGAMGAGGRVWSKEVAKDSWMSLIDVGLIMEDSYSGRGGGGAAGRADVSLEEIGESGVDLGTWGRWCKEI</sequence>
<feature type="compositionally biased region" description="Low complexity" evidence="7">
    <location>
        <begin position="15"/>
        <end position="25"/>
    </location>
</feature>
<evidence type="ECO:0000259" key="8">
    <source>
        <dbReference type="SMART" id="SM00382"/>
    </source>
</evidence>
<dbReference type="Proteomes" id="UP000803884">
    <property type="component" value="Unassembled WGS sequence"/>
</dbReference>
<name>A0AB34KIR2_9PEZI</name>
<evidence type="ECO:0000256" key="6">
    <source>
        <dbReference type="ARBA" id="ARBA00023242"/>
    </source>
</evidence>
<feature type="compositionally biased region" description="Basic and acidic residues" evidence="7">
    <location>
        <begin position="56"/>
        <end position="67"/>
    </location>
</feature>
<feature type="region of interest" description="Disordered" evidence="7">
    <location>
        <begin position="1"/>
        <end position="296"/>
    </location>
</feature>
<evidence type="ECO:0000256" key="5">
    <source>
        <dbReference type="ARBA" id="ARBA00023125"/>
    </source>
</evidence>
<dbReference type="EMBL" id="JAAQHG020000033">
    <property type="protein sequence ID" value="KAL1583612.1"/>
    <property type="molecule type" value="Genomic_DNA"/>
</dbReference>
<dbReference type="InterPro" id="IPR032705">
    <property type="entry name" value="ORC4_C"/>
</dbReference>
<evidence type="ECO:0000256" key="3">
    <source>
        <dbReference type="ARBA" id="ARBA00019083"/>
    </source>
</evidence>
<dbReference type="GO" id="GO:0005664">
    <property type="term" value="C:nuclear origin of replication recognition complex"/>
    <property type="evidence" value="ECO:0007669"/>
    <property type="project" value="TreeGrafter"/>
</dbReference>
<keyword evidence="5" id="KW-0238">DNA-binding</keyword>
<feature type="compositionally biased region" description="Basic and acidic residues" evidence="7">
    <location>
        <begin position="195"/>
        <end position="206"/>
    </location>
</feature>
<organism evidence="9 10">
    <name type="scientific">Cladosporium halotolerans</name>
    <dbReference type="NCBI Taxonomy" id="1052096"/>
    <lineage>
        <taxon>Eukaryota</taxon>
        <taxon>Fungi</taxon>
        <taxon>Dikarya</taxon>
        <taxon>Ascomycota</taxon>
        <taxon>Pezizomycotina</taxon>
        <taxon>Dothideomycetes</taxon>
        <taxon>Dothideomycetidae</taxon>
        <taxon>Cladosporiales</taxon>
        <taxon>Cladosporiaceae</taxon>
        <taxon>Cladosporium</taxon>
    </lineage>
</organism>
<evidence type="ECO:0000313" key="10">
    <source>
        <dbReference type="Proteomes" id="UP000803884"/>
    </source>
</evidence>
<reference evidence="9 10" key="1">
    <citation type="journal article" date="2020" name="Microbiol. Resour. Announc.">
        <title>Draft Genome Sequence of a Cladosporium Species Isolated from the Mesophotic Ascidian Didemnum maculosum.</title>
        <authorList>
            <person name="Gioti A."/>
            <person name="Siaperas R."/>
            <person name="Nikolaivits E."/>
            <person name="Le Goff G."/>
            <person name="Ouazzani J."/>
            <person name="Kotoulas G."/>
            <person name="Topakas E."/>
        </authorList>
    </citation>
    <scope>NUCLEOTIDE SEQUENCE [LARGE SCALE GENOMIC DNA]</scope>
    <source>
        <strain evidence="9 10">TM138-S3</strain>
    </source>
</reference>
<dbReference type="Pfam" id="PF14629">
    <property type="entry name" value="ORC4_C"/>
    <property type="match status" value="1"/>
</dbReference>
<comment type="similarity">
    <text evidence="2">Belongs to the ORC4 family.</text>
</comment>
<evidence type="ECO:0000256" key="1">
    <source>
        <dbReference type="ARBA" id="ARBA00004123"/>
    </source>
</evidence>
<dbReference type="GO" id="GO:0006270">
    <property type="term" value="P:DNA replication initiation"/>
    <property type="evidence" value="ECO:0007669"/>
    <property type="project" value="TreeGrafter"/>
</dbReference>
<feature type="region of interest" description="Disordered" evidence="7">
    <location>
        <begin position="317"/>
        <end position="359"/>
    </location>
</feature>
<keyword evidence="4" id="KW-0235">DNA replication</keyword>
<feature type="domain" description="AAA+ ATPase" evidence="8">
    <location>
        <begin position="419"/>
        <end position="588"/>
    </location>
</feature>
<dbReference type="AlphaFoldDB" id="A0AB34KIR2"/>
<dbReference type="SMART" id="SM00382">
    <property type="entry name" value="AAA"/>
    <property type="match status" value="1"/>
</dbReference>
<dbReference type="Gene3D" id="3.40.50.300">
    <property type="entry name" value="P-loop containing nucleotide triphosphate hydrolases"/>
    <property type="match status" value="1"/>
</dbReference>
<proteinExistence type="inferred from homology"/>
<dbReference type="Pfam" id="PF13191">
    <property type="entry name" value="AAA_16"/>
    <property type="match status" value="1"/>
</dbReference>
<comment type="caution">
    <text evidence="9">The sequence shown here is derived from an EMBL/GenBank/DDBJ whole genome shotgun (WGS) entry which is preliminary data.</text>
</comment>
<keyword evidence="6" id="KW-0539">Nucleus</keyword>
<evidence type="ECO:0000313" key="9">
    <source>
        <dbReference type="EMBL" id="KAL1583612.1"/>
    </source>
</evidence>
<gene>
    <name evidence="9" type="ORF">WHR41_07765</name>
</gene>
<evidence type="ECO:0000256" key="7">
    <source>
        <dbReference type="SAM" id="MobiDB-lite"/>
    </source>
</evidence>
<comment type="subcellular location">
    <subcellularLocation>
        <location evidence="1">Nucleus</location>
    </subcellularLocation>
</comment>
<dbReference type="SUPFAM" id="SSF52540">
    <property type="entry name" value="P-loop containing nucleoside triphosphate hydrolases"/>
    <property type="match status" value="1"/>
</dbReference>
<dbReference type="RefSeq" id="XP_069226719.1">
    <property type="nucleotide sequence ID" value="XM_069376369.1"/>
</dbReference>
<dbReference type="FunFam" id="3.40.50.300:FF:001597">
    <property type="entry name" value="Origin recognition complex subunit Orc4"/>
    <property type="match status" value="1"/>
</dbReference>
<feature type="compositionally biased region" description="Acidic residues" evidence="7">
    <location>
        <begin position="141"/>
        <end position="153"/>
    </location>
</feature>
<protein>
    <recommendedName>
        <fullName evidence="3">Origin recognition complex subunit 4</fullName>
    </recommendedName>
</protein>
<dbReference type="PANTHER" id="PTHR12087">
    <property type="entry name" value="ORIGIN RECOGNITION COMPLEX SUBUNIT 4"/>
    <property type="match status" value="1"/>
</dbReference>
<dbReference type="InterPro" id="IPR041664">
    <property type="entry name" value="AAA_16"/>
</dbReference>
<dbReference type="InterPro" id="IPR027417">
    <property type="entry name" value="P-loop_NTPase"/>
</dbReference>
<dbReference type="PANTHER" id="PTHR12087:SF0">
    <property type="entry name" value="ORIGIN RECOGNITION COMPLEX SUBUNIT 4"/>
    <property type="match status" value="1"/>
</dbReference>